<gene>
    <name evidence="1" type="ORF">CEV32_3275</name>
</gene>
<organism evidence="1 2">
    <name type="scientific">Brucella rhizosphaerae</name>
    <dbReference type="NCBI Taxonomy" id="571254"/>
    <lineage>
        <taxon>Bacteria</taxon>
        <taxon>Pseudomonadati</taxon>
        <taxon>Pseudomonadota</taxon>
        <taxon>Alphaproteobacteria</taxon>
        <taxon>Hyphomicrobiales</taxon>
        <taxon>Brucellaceae</taxon>
        <taxon>Brucella/Ochrobactrum group</taxon>
        <taxon>Brucella</taxon>
    </lineage>
</organism>
<dbReference type="AlphaFoldDB" id="A0A256FUB0"/>
<sequence length="293" mass="32192">MAGQRIHSWRCITGSCNTNSACTNRAAGGCKIVHPPFGRAIEHWTGSMYFSPEPSCEAKISESQLRGMDAHTVWLIQCAACFFVPNKIAVDFVTRHHASPIAERLVQQVDFTFKRRQHLVTMSNVKMTAILRLTINLRLPDQCPEEIEAFGNLCMHLARNIDTPAGNPLRALQTSGGNLRLTTIASATAPGDAVCLQNRGLDTVLSRQMYGAGKTSITRANDNNIDIQIVCDWTIVLWCRPCGADPVGRRIVFTNARAGRVVRIVGRIEGLSLGLYESGVLLHGFVPVLLTRL</sequence>
<proteinExistence type="predicted"/>
<name>A0A256FUB0_9HYPH</name>
<accession>A0A256FUB0</accession>
<dbReference type="Proteomes" id="UP000216345">
    <property type="component" value="Unassembled WGS sequence"/>
</dbReference>
<evidence type="ECO:0000313" key="2">
    <source>
        <dbReference type="Proteomes" id="UP000216345"/>
    </source>
</evidence>
<reference evidence="1 2" key="1">
    <citation type="submission" date="2017-07" db="EMBL/GenBank/DDBJ databases">
        <title>Phylogenetic study on the rhizospheric bacterium Ochrobactrum sp. A44.</title>
        <authorList>
            <person name="Krzyzanowska D.M."/>
            <person name="Ossowicki A."/>
            <person name="Rajewska M."/>
            <person name="Maciag T."/>
            <person name="Kaczynski Z."/>
            <person name="Czerwicka M."/>
            <person name="Jafra S."/>
        </authorList>
    </citation>
    <scope>NUCLEOTIDE SEQUENCE [LARGE SCALE GENOMIC DNA]</scope>
    <source>
        <strain evidence="1 2">PR17</strain>
    </source>
</reference>
<comment type="caution">
    <text evidence="1">The sequence shown here is derived from an EMBL/GenBank/DDBJ whole genome shotgun (WGS) entry which is preliminary data.</text>
</comment>
<keyword evidence="2" id="KW-1185">Reference proteome</keyword>
<dbReference type="EMBL" id="NNRK01000012">
    <property type="protein sequence ID" value="OYR18439.1"/>
    <property type="molecule type" value="Genomic_DNA"/>
</dbReference>
<protein>
    <submittedName>
        <fullName evidence="1">Uncharacterized protein</fullName>
    </submittedName>
</protein>
<evidence type="ECO:0000313" key="1">
    <source>
        <dbReference type="EMBL" id="OYR18439.1"/>
    </source>
</evidence>